<dbReference type="KEGG" id="fln:FLA_4380"/>
<dbReference type="OrthoDB" id="673526at2"/>
<dbReference type="AlphaFoldDB" id="A0A173ML62"/>
<keyword evidence="1" id="KW-0472">Membrane</keyword>
<feature type="transmembrane region" description="Helical" evidence="1">
    <location>
        <begin position="129"/>
        <end position="147"/>
    </location>
</feature>
<name>A0A173ML62_9BACT</name>
<protein>
    <submittedName>
        <fullName evidence="2">Uncharacterized membrane protein</fullName>
    </submittedName>
</protein>
<dbReference type="PANTHER" id="PTHR36974:SF1">
    <property type="entry name" value="DOXX FAMILY MEMBRANE PROTEIN"/>
    <property type="match status" value="1"/>
</dbReference>
<dbReference type="EMBL" id="FTOR01000012">
    <property type="protein sequence ID" value="SIT33429.1"/>
    <property type="molecule type" value="Genomic_DNA"/>
</dbReference>
<dbReference type="STRING" id="477680.SAMN05421788_112152"/>
<feature type="transmembrane region" description="Helical" evidence="1">
    <location>
        <begin position="61"/>
        <end position="84"/>
    </location>
</feature>
<feature type="transmembrane region" description="Helical" evidence="1">
    <location>
        <begin position="33"/>
        <end position="49"/>
    </location>
</feature>
<feature type="transmembrane region" description="Helical" evidence="1">
    <location>
        <begin position="90"/>
        <end position="109"/>
    </location>
</feature>
<keyword evidence="1" id="KW-0812">Transmembrane</keyword>
<accession>A0A173ML62</accession>
<evidence type="ECO:0000256" key="1">
    <source>
        <dbReference type="SAM" id="Phobius"/>
    </source>
</evidence>
<keyword evidence="1" id="KW-1133">Transmembrane helix</keyword>
<keyword evidence="3" id="KW-1185">Reference proteome</keyword>
<reference evidence="3" key="1">
    <citation type="submission" date="2017-01" db="EMBL/GenBank/DDBJ databases">
        <authorList>
            <person name="Varghese N."/>
            <person name="Submissions S."/>
        </authorList>
    </citation>
    <scope>NUCLEOTIDE SEQUENCE [LARGE SCALE GENOMIC DNA]</scope>
    <source>
        <strain evidence="3">DSM 21054</strain>
    </source>
</reference>
<sequence>MKPFIVLLTGTLLALMITRWVTGAWQWQLAARIGLSMMLVFTAIGHFAYTKGMAMMLPPAVPFKVALVYITGILETGAGLLLLLPAFTAFTGWFLIVFFILLLPANIYAAIHHINYQTGSLDGPGLSYLWFRVPMQLVLIAWAYYVAVF</sequence>
<evidence type="ECO:0000313" key="2">
    <source>
        <dbReference type="EMBL" id="SIT33429.1"/>
    </source>
</evidence>
<gene>
    <name evidence="2" type="ORF">SAMN05421788_112152</name>
</gene>
<dbReference type="RefSeq" id="WP_076382217.1">
    <property type="nucleotide sequence ID" value="NZ_AP017422.1"/>
</dbReference>
<organism evidence="2 3">
    <name type="scientific">Filimonas lacunae</name>
    <dbReference type="NCBI Taxonomy" id="477680"/>
    <lineage>
        <taxon>Bacteria</taxon>
        <taxon>Pseudomonadati</taxon>
        <taxon>Bacteroidota</taxon>
        <taxon>Chitinophagia</taxon>
        <taxon>Chitinophagales</taxon>
        <taxon>Chitinophagaceae</taxon>
        <taxon>Filimonas</taxon>
    </lineage>
</organism>
<dbReference type="Proteomes" id="UP000186917">
    <property type="component" value="Unassembled WGS sequence"/>
</dbReference>
<evidence type="ECO:0000313" key="3">
    <source>
        <dbReference type="Proteomes" id="UP000186917"/>
    </source>
</evidence>
<proteinExistence type="predicted"/>
<dbReference type="PANTHER" id="PTHR36974">
    <property type="entry name" value="MEMBRANE PROTEIN-RELATED"/>
    <property type="match status" value="1"/>
</dbReference>